<dbReference type="EMBL" id="CP097649">
    <property type="protein sequence ID" value="URI14105.1"/>
    <property type="molecule type" value="Genomic_DNA"/>
</dbReference>
<keyword evidence="3" id="KW-1185">Reference proteome</keyword>
<organism evidence="2 3">
    <name type="scientific">Brevundimonas albigilva</name>
    <dbReference type="NCBI Taxonomy" id="1312364"/>
    <lineage>
        <taxon>Bacteria</taxon>
        <taxon>Pseudomonadati</taxon>
        <taxon>Pseudomonadota</taxon>
        <taxon>Alphaproteobacteria</taxon>
        <taxon>Caulobacterales</taxon>
        <taxon>Caulobacteraceae</taxon>
        <taxon>Brevundimonas</taxon>
    </lineage>
</organism>
<evidence type="ECO:0000256" key="1">
    <source>
        <dbReference type="ARBA" id="ARBA00022723"/>
    </source>
</evidence>
<sequence length="162" mass="18183">MGLAVTNRKNRNLKIPTAADYAAFDGAHCRTLYRSLAEGWRCPGCARSKFEILRWSVRFPRSANRFEDWVGGYHTHHDHGVGPVRYGQGGRFPDVVMCEQCNSADGTAKRKLGLPAAFSFAPHEIRQFVSATPHGFHDIDFGLAQAIFDAIQITPRLSFRFD</sequence>
<dbReference type="Proteomes" id="UP001055429">
    <property type="component" value="Chromosome"/>
</dbReference>
<gene>
    <name evidence="2" type="ORF">M8231_09720</name>
</gene>
<keyword evidence="1" id="KW-0479">Metal-binding</keyword>
<dbReference type="InterPro" id="IPR018527">
    <property type="entry name" value="Rubredoxin_Fe_BS"/>
</dbReference>
<dbReference type="PROSITE" id="PS00202">
    <property type="entry name" value="RUBREDOXIN"/>
    <property type="match status" value="1"/>
</dbReference>
<reference evidence="2" key="1">
    <citation type="submission" date="2022-05" db="EMBL/GenBank/DDBJ databases">
        <title>Brevundimonas albigilva TT17 genome sequence.</title>
        <authorList>
            <person name="Lee K."/>
            <person name="Son H."/>
        </authorList>
    </citation>
    <scope>NUCLEOTIDE SEQUENCE</scope>
    <source>
        <strain evidence="2">TT17</strain>
    </source>
</reference>
<evidence type="ECO:0000313" key="3">
    <source>
        <dbReference type="Proteomes" id="UP001055429"/>
    </source>
</evidence>
<proteinExistence type="predicted"/>
<protein>
    <submittedName>
        <fullName evidence="2">Uncharacterized protein</fullName>
    </submittedName>
</protein>
<evidence type="ECO:0000313" key="2">
    <source>
        <dbReference type="EMBL" id="URI14105.1"/>
    </source>
</evidence>
<dbReference type="RefSeq" id="WP_250201366.1">
    <property type="nucleotide sequence ID" value="NZ_CP097649.1"/>
</dbReference>
<name>A0ABY4SGG4_9CAUL</name>
<accession>A0ABY4SGG4</accession>